<keyword evidence="1" id="KW-0732">Signal</keyword>
<protein>
    <recommendedName>
        <fullName evidence="4">Tail specific protease domain-containing protein</fullName>
    </recommendedName>
</protein>
<feature type="signal peptide" evidence="1">
    <location>
        <begin position="1"/>
        <end position="22"/>
    </location>
</feature>
<dbReference type="SUPFAM" id="SSF52096">
    <property type="entry name" value="ClpP/crotonase"/>
    <property type="match status" value="1"/>
</dbReference>
<evidence type="ECO:0008006" key="4">
    <source>
        <dbReference type="Google" id="ProtNLM"/>
    </source>
</evidence>
<dbReference type="InterPro" id="IPR052766">
    <property type="entry name" value="S41A_metabolite_peptidase"/>
</dbReference>
<proteinExistence type="predicted"/>
<dbReference type="EMBL" id="JBBXMP010000043">
    <property type="protein sequence ID" value="KAL0065781.1"/>
    <property type="molecule type" value="Genomic_DNA"/>
</dbReference>
<sequence length="653" mass="71668">MPSLQFASLSLLALALLCGVGAAPSAAADPCTKIAGKNFVPPSDALACEKSFPFNETLRQNVLTTVSRVFNFYTFENYYLDSPAPFQESTINIRAALNRLNTTSYQTDYDFNKDLFDFTTQLNDGHTRWLPDCLGYFQNILPTPIVSLEQNGEQAIYVAPDAVEFISLLGDEYTGYFESIGFNWARLAGAKVTAIEDQDPYDYVDFIAKTVSGNFLDHGVRVNSVFSNYRIANADYSQRLGDLAGPTGVERTSLKLKLIPLDTKVEETVTVPYLARFLGFSFTDKDSYWANNCAAGPFTNGENRRLQASFAPRKRLQPKGAIIDKAHTVNIVLPGPFRPKLPLVAGSSDVLKNYILPDGKTGVMFVGSFSPSGDTGFNDFQADVVAATGTFKAAGVTRLLIDVSNNSGGFVCLGQFLFQYLAGAKIGYPGFVTSIRGNELAKRLVAANIALGNDDTLSFYSAEQWAFLNGTRMSSSYNYIDPTQPFTINGVSDPTSQRFHDTCETISFTQTVPDEPPFDPSNIAIVGNGNCASTCATFITLMNERLGTKIAVFGGRPGQNIEFKGMAGNQVLDWVDLDGDIKTAGLKNDPLAPPDLLVSANIRHNWRTAWSWLDENKPIAYLSEPPKFRFAYTHDTYNNPQNLWMFSASRLLG</sequence>
<organism evidence="2 3">
    <name type="scientific">Marasmius tenuissimus</name>
    <dbReference type="NCBI Taxonomy" id="585030"/>
    <lineage>
        <taxon>Eukaryota</taxon>
        <taxon>Fungi</taxon>
        <taxon>Dikarya</taxon>
        <taxon>Basidiomycota</taxon>
        <taxon>Agaricomycotina</taxon>
        <taxon>Agaricomycetes</taxon>
        <taxon>Agaricomycetidae</taxon>
        <taxon>Agaricales</taxon>
        <taxon>Marasmiineae</taxon>
        <taxon>Marasmiaceae</taxon>
        <taxon>Marasmius</taxon>
    </lineage>
</organism>
<name>A0ABR2ZVM2_9AGAR</name>
<evidence type="ECO:0000313" key="3">
    <source>
        <dbReference type="Proteomes" id="UP001437256"/>
    </source>
</evidence>
<comment type="caution">
    <text evidence="2">The sequence shown here is derived from an EMBL/GenBank/DDBJ whole genome shotgun (WGS) entry which is preliminary data.</text>
</comment>
<dbReference type="PANTHER" id="PTHR37049">
    <property type="entry name" value="PEPTIDASE S41 FAMILY PROTEIN"/>
    <property type="match status" value="1"/>
</dbReference>
<dbReference type="PANTHER" id="PTHR37049:SF4">
    <property type="entry name" value="RHODANESE DOMAIN-CONTAINING PROTEIN"/>
    <property type="match status" value="1"/>
</dbReference>
<keyword evidence="3" id="KW-1185">Reference proteome</keyword>
<gene>
    <name evidence="2" type="ORF">AAF712_007269</name>
</gene>
<accession>A0ABR2ZVM2</accession>
<feature type="chain" id="PRO_5047522365" description="Tail specific protease domain-containing protein" evidence="1">
    <location>
        <begin position="23"/>
        <end position="653"/>
    </location>
</feature>
<dbReference type="InterPro" id="IPR029045">
    <property type="entry name" value="ClpP/crotonase-like_dom_sf"/>
</dbReference>
<evidence type="ECO:0000256" key="1">
    <source>
        <dbReference type="SAM" id="SignalP"/>
    </source>
</evidence>
<dbReference type="Gene3D" id="3.90.226.10">
    <property type="entry name" value="2-enoyl-CoA Hydratase, Chain A, domain 1"/>
    <property type="match status" value="1"/>
</dbReference>
<evidence type="ECO:0000313" key="2">
    <source>
        <dbReference type="EMBL" id="KAL0065781.1"/>
    </source>
</evidence>
<reference evidence="2 3" key="1">
    <citation type="submission" date="2024-05" db="EMBL/GenBank/DDBJ databases">
        <title>A draft genome resource for the thread blight pathogen Marasmius tenuissimus strain MS-2.</title>
        <authorList>
            <person name="Yulfo-Soto G.E."/>
            <person name="Baruah I.K."/>
            <person name="Amoako-Attah I."/>
            <person name="Bukari Y."/>
            <person name="Meinhardt L.W."/>
            <person name="Bailey B.A."/>
            <person name="Cohen S.P."/>
        </authorList>
    </citation>
    <scope>NUCLEOTIDE SEQUENCE [LARGE SCALE GENOMIC DNA]</scope>
    <source>
        <strain evidence="2 3">MS-2</strain>
    </source>
</reference>
<dbReference type="Proteomes" id="UP001437256">
    <property type="component" value="Unassembled WGS sequence"/>
</dbReference>